<comment type="pathway">
    <text evidence="2">Amino-acid biosynthesis; L-cysteine biosynthesis; L-cysteine from L-homocysteine and L-serine: step 2/2.</text>
</comment>
<evidence type="ECO:0000256" key="6">
    <source>
        <dbReference type="ARBA" id="ARBA00023192"/>
    </source>
</evidence>
<keyword evidence="6" id="KW-0198">Cysteine biosynthesis</keyword>
<dbReference type="EC" id="4.4.1.1" evidence="4"/>
<dbReference type="GO" id="GO:0005737">
    <property type="term" value="C:cytoplasm"/>
    <property type="evidence" value="ECO:0007669"/>
    <property type="project" value="TreeGrafter"/>
</dbReference>
<dbReference type="OrthoDB" id="3512640at2759"/>
<dbReference type="GO" id="GO:0004123">
    <property type="term" value="F:cystathionine gamma-lyase activity"/>
    <property type="evidence" value="ECO:0007669"/>
    <property type="project" value="TreeGrafter"/>
</dbReference>
<dbReference type="SUPFAM" id="SSF53383">
    <property type="entry name" value="PLP-dependent transferases"/>
    <property type="match status" value="1"/>
</dbReference>
<evidence type="ECO:0000313" key="10">
    <source>
        <dbReference type="EMBL" id="AQT27065.1"/>
    </source>
</evidence>
<dbReference type="Pfam" id="PF01053">
    <property type="entry name" value="Cys_Met_Meta_PP"/>
    <property type="match status" value="1"/>
</dbReference>
<protein>
    <recommendedName>
        <fullName evidence="4">cystathionine gamma-lyase</fullName>
        <ecNumber evidence="4">4.4.1.1</ecNumber>
    </recommendedName>
    <alternativeName>
        <fullName evidence="7">Gamma-cystathionase</fullName>
    </alternativeName>
</protein>
<dbReference type="FunFam" id="3.90.1150.10:FF:000008">
    <property type="entry name" value="Cystathionine gamma-synthase"/>
    <property type="match status" value="1"/>
</dbReference>
<dbReference type="PANTHER" id="PTHR11808:SF15">
    <property type="entry name" value="CYSTATHIONINE GAMMA-LYASE"/>
    <property type="match status" value="1"/>
</dbReference>
<feature type="modified residue" description="N6-(pyridoxal phosphate)lysine" evidence="8">
    <location>
        <position position="213"/>
    </location>
</feature>
<sequence length="400" mass="44447">MSFDENKNVGFKKPIDPHFGTKACHVGQEPDQWGYMDAVPPICMSSTFKQLEPAVTKFEYGRGGNPSRQCLEQCLASLEGAKYGMCFATGLGALTCITSLIGTGDHVLCVDDLYGGTNRYFRNIAAKNGIESTFLNADDPVKFVAAMKPNTKIIWLESPTNPTLKIWDIEKISELAKKKSKDIIVVVDNTFLTPYFQKPLELGADIVMYSATKYLNGHSDVIMGAATLNDDKIYEQLRFNLNTNGIVPSPFDCYLVNRSLKTLNIRMEQHMKNGLAVGRFLESHPDVEKVLHPGLPSYPKHELALRQMSGYGGMVSFYHKYGLQESKTFLKKLKVFTLAESLGGHKSLAELPCIMTHASVPPDHRALIGITDNFIRLSVGLESSPDLLNDLDQALRSMRK</sequence>
<comment type="similarity">
    <text evidence="3 9">Belongs to the trans-sulfuration enzymes family.</text>
</comment>
<dbReference type="CDD" id="cd00614">
    <property type="entry name" value="CGS_like"/>
    <property type="match status" value="1"/>
</dbReference>
<keyword evidence="10" id="KW-0456">Lyase</keyword>
<dbReference type="AlphaFoldDB" id="A0A1S6KZB5"/>
<evidence type="ECO:0000256" key="5">
    <source>
        <dbReference type="ARBA" id="ARBA00022898"/>
    </source>
</evidence>
<accession>A0A1S6KZB5</accession>
<dbReference type="InterPro" id="IPR015422">
    <property type="entry name" value="PyrdxlP-dep_Trfase_small"/>
</dbReference>
<name>A0A1S6KZB5_NILLU</name>
<dbReference type="PROSITE" id="PS00868">
    <property type="entry name" value="CYS_MET_METAB_PP"/>
    <property type="match status" value="1"/>
</dbReference>
<proteinExistence type="evidence at transcript level"/>
<reference evidence="10" key="1">
    <citation type="submission" date="2012-11" db="EMBL/GenBank/DDBJ databases">
        <authorList>
            <person name="Lucero-Rivera Y.E."/>
            <person name="Tovar-Ramirez D."/>
        </authorList>
    </citation>
    <scope>NUCLEOTIDE SEQUENCE</scope>
</reference>
<reference evidence="10" key="2">
    <citation type="journal article" date="2014" name="Insect Mol. Biol.">
        <title>Constructing the major biosynthesis pathways for amino acids in the brown planthopper, Nilaparvata lugens?Stal (Hemiptera: Delphacidae), based on the transcriptome data.</title>
        <authorList>
            <person name="Wan P.J."/>
            <person name="Yang L."/>
            <person name="Wang W.X."/>
            <person name="Fan J.M."/>
            <person name="Fu Q."/>
            <person name="Li G.Q."/>
        </authorList>
    </citation>
    <scope>NUCLEOTIDE SEQUENCE</scope>
</reference>
<dbReference type="Gene3D" id="3.90.1150.10">
    <property type="entry name" value="Aspartate Aminotransferase, domain 1"/>
    <property type="match status" value="1"/>
</dbReference>
<evidence type="ECO:0000256" key="3">
    <source>
        <dbReference type="ARBA" id="ARBA00009077"/>
    </source>
</evidence>
<dbReference type="InterPro" id="IPR015421">
    <property type="entry name" value="PyrdxlP-dep_Trfase_major"/>
</dbReference>
<dbReference type="Gene3D" id="3.40.640.10">
    <property type="entry name" value="Type I PLP-dependent aspartate aminotransferase-like (Major domain)"/>
    <property type="match status" value="1"/>
</dbReference>
<evidence type="ECO:0000256" key="2">
    <source>
        <dbReference type="ARBA" id="ARBA00005038"/>
    </source>
</evidence>
<keyword evidence="5 8" id="KW-0663">Pyridoxal phosphate</keyword>
<dbReference type="GO" id="GO:0019343">
    <property type="term" value="P:cysteine biosynthetic process via cystathionine"/>
    <property type="evidence" value="ECO:0007669"/>
    <property type="project" value="TreeGrafter"/>
</dbReference>
<dbReference type="UniPathway" id="UPA00136">
    <property type="reaction ID" value="UER00202"/>
</dbReference>
<comment type="cofactor">
    <cofactor evidence="1 9">
        <name>pyridoxal 5'-phosphate</name>
        <dbReference type="ChEBI" id="CHEBI:597326"/>
    </cofactor>
</comment>
<dbReference type="GO" id="GO:0030170">
    <property type="term" value="F:pyridoxal phosphate binding"/>
    <property type="evidence" value="ECO:0007669"/>
    <property type="project" value="InterPro"/>
</dbReference>
<dbReference type="PIRSF" id="PIRSF001434">
    <property type="entry name" value="CGS"/>
    <property type="match status" value="1"/>
</dbReference>
<organism evidence="10">
    <name type="scientific">Nilaparvata lugens</name>
    <name type="common">Brown planthopper</name>
    <dbReference type="NCBI Taxonomy" id="108931"/>
    <lineage>
        <taxon>Eukaryota</taxon>
        <taxon>Metazoa</taxon>
        <taxon>Ecdysozoa</taxon>
        <taxon>Arthropoda</taxon>
        <taxon>Hexapoda</taxon>
        <taxon>Insecta</taxon>
        <taxon>Pterygota</taxon>
        <taxon>Neoptera</taxon>
        <taxon>Paraneoptera</taxon>
        <taxon>Hemiptera</taxon>
        <taxon>Auchenorrhyncha</taxon>
        <taxon>Fulgoroidea</taxon>
        <taxon>Delphacidae</taxon>
        <taxon>Delphacinae</taxon>
        <taxon>Nilaparvata</taxon>
    </lineage>
</organism>
<dbReference type="InterPro" id="IPR000277">
    <property type="entry name" value="Cys/Met-Metab_PyrdxlP-dep_enz"/>
</dbReference>
<dbReference type="PANTHER" id="PTHR11808">
    <property type="entry name" value="TRANS-SULFURATION ENZYME FAMILY MEMBER"/>
    <property type="match status" value="1"/>
</dbReference>
<evidence type="ECO:0000256" key="4">
    <source>
        <dbReference type="ARBA" id="ARBA00012085"/>
    </source>
</evidence>
<dbReference type="EMBL" id="KC223162">
    <property type="protein sequence ID" value="AQT27065.1"/>
    <property type="molecule type" value="mRNA"/>
</dbReference>
<evidence type="ECO:0000256" key="7">
    <source>
        <dbReference type="ARBA" id="ARBA00029853"/>
    </source>
</evidence>
<keyword evidence="6" id="KW-0028">Amino-acid biosynthesis</keyword>
<dbReference type="InterPro" id="IPR054542">
    <property type="entry name" value="Cys_met_metab_PP"/>
</dbReference>
<evidence type="ECO:0000256" key="9">
    <source>
        <dbReference type="RuleBase" id="RU362118"/>
    </source>
</evidence>
<dbReference type="InterPro" id="IPR015424">
    <property type="entry name" value="PyrdxlP-dep_Trfase"/>
</dbReference>
<dbReference type="FunFam" id="3.40.640.10:FF:000009">
    <property type="entry name" value="Cystathionine gamma-synthase homolog"/>
    <property type="match status" value="1"/>
</dbReference>
<evidence type="ECO:0000256" key="1">
    <source>
        <dbReference type="ARBA" id="ARBA00001933"/>
    </source>
</evidence>
<evidence type="ECO:0000256" key="8">
    <source>
        <dbReference type="PIRSR" id="PIRSR001434-2"/>
    </source>
</evidence>
<dbReference type="GO" id="GO:0019346">
    <property type="term" value="P:transsulfuration"/>
    <property type="evidence" value="ECO:0007669"/>
    <property type="project" value="InterPro"/>
</dbReference>